<dbReference type="CDD" id="cd13558">
    <property type="entry name" value="PBP2_SsuA_like_2"/>
    <property type="match status" value="1"/>
</dbReference>
<dbReference type="GO" id="GO:0016020">
    <property type="term" value="C:membrane"/>
    <property type="evidence" value="ECO:0007669"/>
    <property type="project" value="InterPro"/>
</dbReference>
<evidence type="ECO:0000256" key="5">
    <source>
        <dbReference type="ARBA" id="ARBA00055538"/>
    </source>
</evidence>
<name>A0A934QNZ2_9PSEU</name>
<dbReference type="NCBIfam" id="TIGR01728">
    <property type="entry name" value="SsuA_fam"/>
    <property type="match status" value="1"/>
</dbReference>
<comment type="function">
    <text evidence="5">Part of a binding-protein-dependent transport system for aliphatic sulfonates. Putative binding protein.</text>
</comment>
<dbReference type="PANTHER" id="PTHR30024">
    <property type="entry name" value="ALIPHATIC SULFONATES-BINDING PROTEIN-RELATED"/>
    <property type="match status" value="1"/>
</dbReference>
<feature type="signal peptide" evidence="7">
    <location>
        <begin position="1"/>
        <end position="21"/>
    </location>
</feature>
<dbReference type="EMBL" id="JAENJH010000001">
    <property type="protein sequence ID" value="MBK1783720.1"/>
    <property type="molecule type" value="Genomic_DNA"/>
</dbReference>
<dbReference type="RefSeq" id="WP_200315248.1">
    <property type="nucleotide sequence ID" value="NZ_JAENJH010000001.1"/>
</dbReference>
<evidence type="ECO:0000256" key="2">
    <source>
        <dbReference type="ARBA" id="ARBA00010742"/>
    </source>
</evidence>
<evidence type="ECO:0000313" key="10">
    <source>
        <dbReference type="Proteomes" id="UP000635245"/>
    </source>
</evidence>
<dbReference type="InterPro" id="IPR010067">
    <property type="entry name" value="ABC_SsuA_sub-bd"/>
</dbReference>
<keyword evidence="3" id="KW-0813">Transport</keyword>
<keyword evidence="4 7" id="KW-0732">Signal</keyword>
<reference evidence="9" key="1">
    <citation type="submission" date="2020-12" db="EMBL/GenBank/DDBJ databases">
        <title>Prauserella sp. ASG 168, a novel actinomycete isolated from cave rock.</title>
        <authorList>
            <person name="Suriyachadkun C."/>
        </authorList>
    </citation>
    <scope>NUCLEOTIDE SEQUENCE</scope>
    <source>
        <strain evidence="9">ASG 168</strain>
    </source>
</reference>
<organism evidence="9 10">
    <name type="scientific">Prauserella cavernicola</name>
    <dbReference type="NCBI Taxonomy" id="2800127"/>
    <lineage>
        <taxon>Bacteria</taxon>
        <taxon>Bacillati</taxon>
        <taxon>Actinomycetota</taxon>
        <taxon>Actinomycetes</taxon>
        <taxon>Pseudonocardiales</taxon>
        <taxon>Pseudonocardiaceae</taxon>
        <taxon>Prauserella</taxon>
    </lineage>
</organism>
<dbReference type="AlphaFoldDB" id="A0A934QNZ2"/>
<feature type="chain" id="PRO_5039665012" description="Putative aliphatic sulfonates-binding protein" evidence="7">
    <location>
        <begin position="22"/>
        <end position="332"/>
    </location>
</feature>
<sequence>MTRILRTVLAVVTLAALTACGTGSDSGSGDGVTLTVGQSNKLSSRTLLEAAGLDDTPYDIEWADFNATPDLLEAISAGSVDVGGNGGSTGAIQALYGGKNVKVGSAATAHGSGAESSAIVVPEDSPVRDLSGLKGKKIALTFGAGVHYYTLLALEQFGLSADDVELVNLKTSDGLAAFNSGQVDAWAVWDPILATAQTQSGARPILNSGDITELGETYTFQFVGTEASEDPAKREAIADFLGRVAKAQEWVNDHPEAWAKAGQEVSGLSPEAAELAARRQTKSYVPIGPEVYDTLQREADAWVELGTYDAPVEVSTGFTTRFNDAVSQAVAP</sequence>
<proteinExistence type="inferred from homology"/>
<accession>A0A934QNZ2</accession>
<dbReference type="FunFam" id="3.40.190.10:FF:000050">
    <property type="entry name" value="Sulfonate ABC transporter substrate-binding protein"/>
    <property type="match status" value="1"/>
</dbReference>
<dbReference type="GO" id="GO:0042597">
    <property type="term" value="C:periplasmic space"/>
    <property type="evidence" value="ECO:0007669"/>
    <property type="project" value="UniProtKB-SubCell"/>
</dbReference>
<evidence type="ECO:0000259" key="8">
    <source>
        <dbReference type="SMART" id="SM00062"/>
    </source>
</evidence>
<dbReference type="PROSITE" id="PS51257">
    <property type="entry name" value="PROKAR_LIPOPROTEIN"/>
    <property type="match status" value="1"/>
</dbReference>
<dbReference type="Proteomes" id="UP000635245">
    <property type="component" value="Unassembled WGS sequence"/>
</dbReference>
<feature type="domain" description="Solute-binding protein family 3/N-terminal" evidence="8">
    <location>
        <begin position="33"/>
        <end position="254"/>
    </location>
</feature>
<dbReference type="Pfam" id="PF09084">
    <property type="entry name" value="NMT1"/>
    <property type="match status" value="1"/>
</dbReference>
<comment type="caution">
    <text evidence="9">The sequence shown here is derived from an EMBL/GenBank/DDBJ whole genome shotgun (WGS) entry which is preliminary data.</text>
</comment>
<comment type="similarity">
    <text evidence="2">Belongs to the bacterial solute-binding protein SsuA/TauA family.</text>
</comment>
<protein>
    <recommendedName>
        <fullName evidence="6">Putative aliphatic sulfonates-binding protein</fullName>
    </recommendedName>
</protein>
<dbReference type="GO" id="GO:0042626">
    <property type="term" value="F:ATPase-coupled transmembrane transporter activity"/>
    <property type="evidence" value="ECO:0007669"/>
    <property type="project" value="InterPro"/>
</dbReference>
<evidence type="ECO:0000256" key="6">
    <source>
        <dbReference type="ARBA" id="ARBA00070228"/>
    </source>
</evidence>
<evidence type="ECO:0000313" key="9">
    <source>
        <dbReference type="EMBL" id="MBK1783720.1"/>
    </source>
</evidence>
<keyword evidence="10" id="KW-1185">Reference proteome</keyword>
<evidence type="ECO:0000256" key="7">
    <source>
        <dbReference type="SAM" id="SignalP"/>
    </source>
</evidence>
<dbReference type="SUPFAM" id="SSF53850">
    <property type="entry name" value="Periplasmic binding protein-like II"/>
    <property type="match status" value="1"/>
</dbReference>
<evidence type="ECO:0000256" key="3">
    <source>
        <dbReference type="ARBA" id="ARBA00022448"/>
    </source>
</evidence>
<dbReference type="PANTHER" id="PTHR30024:SF48">
    <property type="entry name" value="ABC TRANSPORTER SUBSTRATE-BINDING PROTEIN"/>
    <property type="match status" value="1"/>
</dbReference>
<evidence type="ECO:0000256" key="1">
    <source>
        <dbReference type="ARBA" id="ARBA00004418"/>
    </source>
</evidence>
<comment type="subcellular location">
    <subcellularLocation>
        <location evidence="1">Periplasm</location>
    </subcellularLocation>
</comment>
<dbReference type="InterPro" id="IPR015168">
    <property type="entry name" value="SsuA/THI5"/>
</dbReference>
<dbReference type="Gene3D" id="3.40.190.10">
    <property type="entry name" value="Periplasmic binding protein-like II"/>
    <property type="match status" value="2"/>
</dbReference>
<gene>
    <name evidence="9" type="ORF">JHE00_05215</name>
</gene>
<dbReference type="InterPro" id="IPR001638">
    <property type="entry name" value="Solute-binding_3/MltF_N"/>
</dbReference>
<evidence type="ECO:0000256" key="4">
    <source>
        <dbReference type="ARBA" id="ARBA00022729"/>
    </source>
</evidence>
<dbReference type="SMART" id="SM00062">
    <property type="entry name" value="PBPb"/>
    <property type="match status" value="1"/>
</dbReference>